<dbReference type="InterPro" id="IPR004104">
    <property type="entry name" value="Gfo/Idh/MocA-like_OxRdtase_C"/>
</dbReference>
<dbReference type="InterPro" id="IPR000683">
    <property type="entry name" value="Gfo/Idh/MocA-like_OxRdtase_N"/>
</dbReference>
<dbReference type="Pfam" id="PF01408">
    <property type="entry name" value="GFO_IDH_MocA"/>
    <property type="match status" value="1"/>
</dbReference>
<name>A0A934TR36_9BURK</name>
<evidence type="ECO:0000313" key="3">
    <source>
        <dbReference type="EMBL" id="MBK6005918.1"/>
    </source>
</evidence>
<proteinExistence type="predicted"/>
<dbReference type="PANTHER" id="PTHR43377">
    <property type="entry name" value="BILIVERDIN REDUCTASE A"/>
    <property type="match status" value="1"/>
</dbReference>
<protein>
    <submittedName>
        <fullName evidence="3">Gfo/Idh/MocA family oxidoreductase</fullName>
    </submittedName>
</protein>
<feature type="domain" description="Gfo/Idh/MocA-like oxidoreductase N-terminal" evidence="1">
    <location>
        <begin position="5"/>
        <end position="124"/>
    </location>
</feature>
<comment type="caution">
    <text evidence="3">The sequence shown here is derived from an EMBL/GenBank/DDBJ whole genome shotgun (WGS) entry which is preliminary data.</text>
</comment>
<reference evidence="3" key="1">
    <citation type="journal article" date="2012" name="J. Microbiol. Biotechnol.">
        <title>Ramlibacter ginsenosidimutans sp. nov., with ginsenoside-converting activity.</title>
        <authorList>
            <person name="Wang L."/>
            <person name="An D.S."/>
            <person name="Kim S.G."/>
            <person name="Jin F.X."/>
            <person name="Kim S.C."/>
            <person name="Lee S.T."/>
            <person name="Im W.T."/>
        </authorList>
    </citation>
    <scope>NUCLEOTIDE SEQUENCE</scope>
    <source>
        <strain evidence="3">KACC 17527</strain>
    </source>
</reference>
<accession>A0A934TR36</accession>
<dbReference type="SUPFAM" id="SSF55347">
    <property type="entry name" value="Glyceraldehyde-3-phosphate dehydrogenase-like, C-terminal domain"/>
    <property type="match status" value="1"/>
</dbReference>
<reference evidence="3" key="2">
    <citation type="submission" date="2021-01" db="EMBL/GenBank/DDBJ databases">
        <authorList>
            <person name="Kang M."/>
        </authorList>
    </citation>
    <scope>NUCLEOTIDE SEQUENCE</scope>
    <source>
        <strain evidence="3">KACC 17527</strain>
    </source>
</reference>
<evidence type="ECO:0000259" key="1">
    <source>
        <dbReference type="Pfam" id="PF01408"/>
    </source>
</evidence>
<dbReference type="EMBL" id="JAEPWM010000002">
    <property type="protein sequence ID" value="MBK6005918.1"/>
    <property type="molecule type" value="Genomic_DNA"/>
</dbReference>
<organism evidence="3 4">
    <name type="scientific">Ramlibacter ginsenosidimutans</name>
    <dbReference type="NCBI Taxonomy" id="502333"/>
    <lineage>
        <taxon>Bacteria</taxon>
        <taxon>Pseudomonadati</taxon>
        <taxon>Pseudomonadota</taxon>
        <taxon>Betaproteobacteria</taxon>
        <taxon>Burkholderiales</taxon>
        <taxon>Comamonadaceae</taxon>
        <taxon>Ramlibacter</taxon>
    </lineage>
</organism>
<dbReference type="PANTHER" id="PTHR43377:SF1">
    <property type="entry name" value="BILIVERDIN REDUCTASE A"/>
    <property type="match status" value="1"/>
</dbReference>
<dbReference type="RefSeq" id="WP_201167834.1">
    <property type="nucleotide sequence ID" value="NZ_JAEPWM010000002.1"/>
</dbReference>
<dbReference type="AlphaFoldDB" id="A0A934TR36"/>
<evidence type="ECO:0000259" key="2">
    <source>
        <dbReference type="Pfam" id="PF02894"/>
    </source>
</evidence>
<dbReference type="Pfam" id="PF02894">
    <property type="entry name" value="GFO_IDH_MocA_C"/>
    <property type="match status" value="1"/>
</dbReference>
<dbReference type="SUPFAM" id="SSF51735">
    <property type="entry name" value="NAD(P)-binding Rossmann-fold domains"/>
    <property type="match status" value="1"/>
</dbReference>
<dbReference type="GO" id="GO:0000166">
    <property type="term" value="F:nucleotide binding"/>
    <property type="evidence" value="ECO:0007669"/>
    <property type="project" value="InterPro"/>
</dbReference>
<dbReference type="Gene3D" id="3.30.360.10">
    <property type="entry name" value="Dihydrodipicolinate Reductase, domain 2"/>
    <property type="match status" value="1"/>
</dbReference>
<feature type="domain" description="Gfo/Idh/MocA-like oxidoreductase C-terminal" evidence="2">
    <location>
        <begin position="136"/>
        <end position="342"/>
    </location>
</feature>
<gene>
    <name evidence="3" type="ORF">JJB11_07405</name>
</gene>
<dbReference type="InterPro" id="IPR051450">
    <property type="entry name" value="Gfo/Idh/MocA_Oxidoreductases"/>
</dbReference>
<sequence length="353" mass="38719">MTSIDVAIIGTGWCGGIRAETLARHPFVNALHIAENRPERLAEVKALVNARTATTDWHEIVANDRIAAVYISATPETTHYPMAKACLQAGKHVFLEKPIAMTLEEADELIALARAKKLKFTIGYSQRFNTKFAYVRKAIREGSIGTPVSVLVSRHISRALGKKITGRTKLSPAAMESTHDLDFVLWCLEPAKPVRVYSQNTFGAIKAASGTDTPDLQWINVTMDNGVSFVVGGGWSLPPNYPNFSTTWIEMIGTEGAVFVDDSHRDVVVRSMKDGMQLPMSSMPGEKVEHVWAGPMSAETNHFLEAVVRDEPVMVTPEHARMVMELYIAADLSAETNLPVTLPLARPQLARAA</sequence>
<dbReference type="Gene3D" id="3.40.50.720">
    <property type="entry name" value="NAD(P)-binding Rossmann-like Domain"/>
    <property type="match status" value="1"/>
</dbReference>
<dbReference type="Proteomes" id="UP000630528">
    <property type="component" value="Unassembled WGS sequence"/>
</dbReference>
<dbReference type="InterPro" id="IPR036291">
    <property type="entry name" value="NAD(P)-bd_dom_sf"/>
</dbReference>
<evidence type="ECO:0000313" key="4">
    <source>
        <dbReference type="Proteomes" id="UP000630528"/>
    </source>
</evidence>
<keyword evidence="4" id="KW-1185">Reference proteome</keyword>